<sequence length="115" mass="13363">MDIETLREYALRCKAATEDIKWEDHLCFSVGAKMFLLTSPAAVPVTACFKVSEEDFDLLCERPEFRQAPHFAKRKWIYVDDINALSSKEWKLYLQRSYESVVAKLTKKLRAELGI</sequence>
<dbReference type="Gene3D" id="3.90.1150.30">
    <property type="match status" value="1"/>
</dbReference>
<evidence type="ECO:0000313" key="2">
    <source>
        <dbReference type="Proteomes" id="UP001501410"/>
    </source>
</evidence>
<dbReference type="InterPro" id="IPR007351">
    <property type="entry name" value="YjbR"/>
</dbReference>
<name>A0ABP8MSV3_9BACT</name>
<dbReference type="Proteomes" id="UP001501410">
    <property type="component" value="Unassembled WGS sequence"/>
</dbReference>
<protein>
    <submittedName>
        <fullName evidence="1">MmcQ/YjbR family DNA-binding protein</fullName>
    </submittedName>
</protein>
<proteinExistence type="predicted"/>
<dbReference type="PANTHER" id="PTHR35145">
    <property type="entry name" value="CYTOPLASMIC PROTEIN-RELATED"/>
    <property type="match status" value="1"/>
</dbReference>
<organism evidence="1 2">
    <name type="scientific">Rurimicrobium arvi</name>
    <dbReference type="NCBI Taxonomy" id="2049916"/>
    <lineage>
        <taxon>Bacteria</taxon>
        <taxon>Pseudomonadati</taxon>
        <taxon>Bacteroidota</taxon>
        <taxon>Chitinophagia</taxon>
        <taxon>Chitinophagales</taxon>
        <taxon>Chitinophagaceae</taxon>
        <taxon>Rurimicrobium</taxon>
    </lineage>
</organism>
<gene>
    <name evidence="1" type="ORF">GCM10023092_14870</name>
</gene>
<reference evidence="2" key="1">
    <citation type="journal article" date="2019" name="Int. J. Syst. Evol. Microbiol.">
        <title>The Global Catalogue of Microorganisms (GCM) 10K type strain sequencing project: providing services to taxonomists for standard genome sequencing and annotation.</title>
        <authorList>
            <consortium name="The Broad Institute Genomics Platform"/>
            <consortium name="The Broad Institute Genome Sequencing Center for Infectious Disease"/>
            <person name="Wu L."/>
            <person name="Ma J."/>
        </authorList>
    </citation>
    <scope>NUCLEOTIDE SEQUENCE [LARGE SCALE GENOMIC DNA]</scope>
    <source>
        <strain evidence="2">JCM 31921</strain>
    </source>
</reference>
<keyword evidence="1" id="KW-0238">DNA-binding</keyword>
<dbReference type="RefSeq" id="WP_344824774.1">
    <property type="nucleotide sequence ID" value="NZ_BAABEZ010000022.1"/>
</dbReference>
<dbReference type="SUPFAM" id="SSF142906">
    <property type="entry name" value="YjbR-like"/>
    <property type="match status" value="1"/>
</dbReference>
<keyword evidence="2" id="KW-1185">Reference proteome</keyword>
<dbReference type="InterPro" id="IPR058532">
    <property type="entry name" value="YjbR/MT2646/Rv2570-like"/>
</dbReference>
<dbReference type="GO" id="GO:0003677">
    <property type="term" value="F:DNA binding"/>
    <property type="evidence" value="ECO:0007669"/>
    <property type="project" value="UniProtKB-KW"/>
</dbReference>
<accession>A0ABP8MSV3</accession>
<dbReference type="EMBL" id="BAABEZ010000022">
    <property type="protein sequence ID" value="GAA4453855.1"/>
    <property type="molecule type" value="Genomic_DNA"/>
</dbReference>
<dbReference type="PANTHER" id="PTHR35145:SF1">
    <property type="entry name" value="CYTOPLASMIC PROTEIN"/>
    <property type="match status" value="1"/>
</dbReference>
<dbReference type="InterPro" id="IPR038056">
    <property type="entry name" value="YjbR-like_sf"/>
</dbReference>
<dbReference type="Pfam" id="PF04237">
    <property type="entry name" value="YjbR"/>
    <property type="match status" value="1"/>
</dbReference>
<evidence type="ECO:0000313" key="1">
    <source>
        <dbReference type="EMBL" id="GAA4453855.1"/>
    </source>
</evidence>
<comment type="caution">
    <text evidence="1">The sequence shown here is derived from an EMBL/GenBank/DDBJ whole genome shotgun (WGS) entry which is preliminary data.</text>
</comment>